<name>A0A5N7MXR4_9HYPH</name>
<feature type="transmembrane region" description="Helical" evidence="6">
    <location>
        <begin position="117"/>
        <end position="137"/>
    </location>
</feature>
<comment type="subcellular location">
    <subcellularLocation>
        <location evidence="1">Cell membrane</location>
        <topology evidence="1">Multi-pass membrane protein</topology>
    </subcellularLocation>
</comment>
<feature type="transmembrane region" description="Helical" evidence="6">
    <location>
        <begin position="6"/>
        <end position="29"/>
    </location>
</feature>
<evidence type="ECO:0000256" key="2">
    <source>
        <dbReference type="ARBA" id="ARBA00022475"/>
    </source>
</evidence>
<keyword evidence="8" id="KW-1185">Reference proteome</keyword>
<keyword evidence="5 6" id="KW-0472">Membrane</keyword>
<dbReference type="Proteomes" id="UP000403266">
    <property type="component" value="Unassembled WGS sequence"/>
</dbReference>
<evidence type="ECO:0000313" key="8">
    <source>
        <dbReference type="Proteomes" id="UP000403266"/>
    </source>
</evidence>
<sequence length="209" mass="22471">MPDLTLWGLFIVASVVLLLTPGPAVLFIVARSVEQGRAAGLVSVLGIHLGTIVHITAAAVGLSALVVSSALAFAIIKYLGAVYLIWIGIRTLLAKDPDPEAPAVPTEPLRRVFRDGFVVNLFNPKTAIFFLAFLPQFVDPAQGAVHWQILILGFTFMGLGIMSDGMFALVAGATGDFLRRNRRFLRLQRWFAGISFIGLGVTAALATRK</sequence>
<feature type="transmembrane region" description="Helical" evidence="6">
    <location>
        <begin position="41"/>
        <end position="64"/>
    </location>
</feature>
<dbReference type="GO" id="GO:0015171">
    <property type="term" value="F:amino acid transmembrane transporter activity"/>
    <property type="evidence" value="ECO:0007669"/>
    <property type="project" value="TreeGrafter"/>
</dbReference>
<proteinExistence type="predicted"/>
<evidence type="ECO:0000256" key="6">
    <source>
        <dbReference type="SAM" id="Phobius"/>
    </source>
</evidence>
<feature type="transmembrane region" description="Helical" evidence="6">
    <location>
        <begin position="190"/>
        <end position="207"/>
    </location>
</feature>
<dbReference type="PIRSF" id="PIRSF006324">
    <property type="entry name" value="LeuE"/>
    <property type="match status" value="1"/>
</dbReference>
<feature type="transmembrane region" description="Helical" evidence="6">
    <location>
        <begin position="149"/>
        <end position="178"/>
    </location>
</feature>
<accession>A0A5N7MXR4</accession>
<dbReference type="RefSeq" id="WP_152718489.1">
    <property type="nucleotide sequence ID" value="NZ_VOSJ01000665.1"/>
</dbReference>
<dbReference type="InterPro" id="IPR001123">
    <property type="entry name" value="LeuE-type"/>
</dbReference>
<keyword evidence="2" id="KW-1003">Cell membrane</keyword>
<keyword evidence="3 6" id="KW-0812">Transmembrane</keyword>
<dbReference type="Pfam" id="PF01810">
    <property type="entry name" value="LysE"/>
    <property type="match status" value="1"/>
</dbReference>
<dbReference type="PANTHER" id="PTHR30086:SF20">
    <property type="entry name" value="ARGININE EXPORTER PROTEIN ARGO-RELATED"/>
    <property type="match status" value="1"/>
</dbReference>
<evidence type="ECO:0000256" key="4">
    <source>
        <dbReference type="ARBA" id="ARBA00022989"/>
    </source>
</evidence>
<dbReference type="AlphaFoldDB" id="A0A5N7MXR4"/>
<evidence type="ECO:0000313" key="7">
    <source>
        <dbReference type="EMBL" id="MPR31309.1"/>
    </source>
</evidence>
<evidence type="ECO:0000256" key="3">
    <source>
        <dbReference type="ARBA" id="ARBA00022692"/>
    </source>
</evidence>
<dbReference type="PANTHER" id="PTHR30086">
    <property type="entry name" value="ARGININE EXPORTER PROTEIN ARGO"/>
    <property type="match status" value="1"/>
</dbReference>
<feature type="transmembrane region" description="Helical" evidence="6">
    <location>
        <begin position="70"/>
        <end position="89"/>
    </location>
</feature>
<evidence type="ECO:0000256" key="5">
    <source>
        <dbReference type="ARBA" id="ARBA00023136"/>
    </source>
</evidence>
<dbReference type="EMBL" id="VOSK01000624">
    <property type="protein sequence ID" value="MPR31309.1"/>
    <property type="molecule type" value="Genomic_DNA"/>
</dbReference>
<gene>
    <name evidence="7" type="ORF">FS320_42145</name>
</gene>
<dbReference type="OrthoDB" id="9804822at2"/>
<reference evidence="7 8" key="1">
    <citation type="journal article" date="2019" name="Syst. Appl. Microbiol.">
        <title>Microvirga tunisiensis sp. nov., a root nodule symbiotic bacterium isolated from Lupinus micranthus and L. luteus grown in Northern Tunisia.</title>
        <authorList>
            <person name="Msaddak A."/>
            <person name="Rejili M."/>
            <person name="Duran D."/>
            <person name="Mars M."/>
            <person name="Palacios J.M."/>
            <person name="Ruiz-Argueso T."/>
            <person name="Rey L."/>
            <person name="Imperial J."/>
        </authorList>
    </citation>
    <scope>NUCLEOTIDE SEQUENCE [LARGE SCALE GENOMIC DNA]</scope>
    <source>
        <strain evidence="7 8">Lmie10</strain>
    </source>
</reference>
<keyword evidence="4 6" id="KW-1133">Transmembrane helix</keyword>
<protein>
    <submittedName>
        <fullName evidence="7">LysE family translocator</fullName>
    </submittedName>
</protein>
<evidence type="ECO:0000256" key="1">
    <source>
        <dbReference type="ARBA" id="ARBA00004651"/>
    </source>
</evidence>
<comment type="caution">
    <text evidence="7">The sequence shown here is derived from an EMBL/GenBank/DDBJ whole genome shotgun (WGS) entry which is preliminary data.</text>
</comment>
<organism evidence="7 8">
    <name type="scientific">Microvirga tunisiensis</name>
    <dbReference type="NCBI Taxonomy" id="2108360"/>
    <lineage>
        <taxon>Bacteria</taxon>
        <taxon>Pseudomonadati</taxon>
        <taxon>Pseudomonadota</taxon>
        <taxon>Alphaproteobacteria</taxon>
        <taxon>Hyphomicrobiales</taxon>
        <taxon>Methylobacteriaceae</taxon>
        <taxon>Microvirga</taxon>
    </lineage>
</organism>
<dbReference type="GO" id="GO:0005886">
    <property type="term" value="C:plasma membrane"/>
    <property type="evidence" value="ECO:0007669"/>
    <property type="project" value="UniProtKB-SubCell"/>
</dbReference>